<protein>
    <submittedName>
        <fullName evidence="1">Uncharacterized protein</fullName>
    </submittedName>
</protein>
<keyword evidence="2" id="KW-1185">Reference proteome</keyword>
<name>A0A967B5B2_9PROT</name>
<comment type="caution">
    <text evidence="1">The sequence shown here is derived from an EMBL/GenBank/DDBJ whole genome shotgun (WGS) entry which is preliminary data.</text>
</comment>
<proteinExistence type="predicted"/>
<accession>A0A967B5B2</accession>
<evidence type="ECO:0000313" key="1">
    <source>
        <dbReference type="EMBL" id="NHO54065.1"/>
    </source>
</evidence>
<organism evidence="1 2">
    <name type="scientific">Acetobacter estunensis</name>
    <dbReference type="NCBI Taxonomy" id="104097"/>
    <lineage>
        <taxon>Bacteria</taxon>
        <taxon>Pseudomonadati</taxon>
        <taxon>Pseudomonadota</taxon>
        <taxon>Alphaproteobacteria</taxon>
        <taxon>Acetobacterales</taxon>
        <taxon>Acetobacteraceae</taxon>
        <taxon>Acetobacter</taxon>
    </lineage>
</organism>
<dbReference type="EMBL" id="WOTH01000015">
    <property type="protein sequence ID" value="NHO54065.1"/>
    <property type="molecule type" value="Genomic_DNA"/>
</dbReference>
<gene>
    <name evidence="1" type="ORF">GOB87_08865</name>
</gene>
<sequence>MPELESIPSVAHFVTTGRKISWAQAFAIASATRHGMKKVIVHHAGSLEDSPQRVFLQGQPTASICRLDVSDTLRRVGRALEIPGFAELYRLTTDPVIRDSILRAALLYRFGGISLSFDSMMIGELHLSSSCQTFFGCERIASHTPLANFFSRVKDGISFSGRRKSGSPVSAVRPAFAGTAPSTAVFGAVQHAPFLATWLRGLIALDGTGKDSPSRLLSSLLALNTFPDVEICPPQMICAFDTGDVRRLFRAVRGERLRTMRPSASVVHWRPCAFTRECEAGITPDHVMENAYRQLYSNLIWEHVPAVQDIVYLRLA</sequence>
<evidence type="ECO:0000313" key="2">
    <source>
        <dbReference type="Proteomes" id="UP000597459"/>
    </source>
</evidence>
<dbReference type="AlphaFoldDB" id="A0A967B5B2"/>
<dbReference type="RefSeq" id="WP_166315427.1">
    <property type="nucleotide sequence ID" value="NZ_WOTH01000015.1"/>
</dbReference>
<dbReference type="Proteomes" id="UP000597459">
    <property type="component" value="Unassembled WGS sequence"/>
</dbReference>
<reference evidence="1" key="1">
    <citation type="submission" date="2019-11" db="EMBL/GenBank/DDBJ databases">
        <title>Description of new Acetobacter species.</title>
        <authorList>
            <person name="Cleenwerck I."/>
            <person name="Sombolestani A.S."/>
        </authorList>
    </citation>
    <scope>NUCLEOTIDE SEQUENCE</scope>
    <source>
        <strain evidence="1">LMG 1626</strain>
    </source>
</reference>